<dbReference type="InterPro" id="IPR023198">
    <property type="entry name" value="PGP-like_dom2"/>
</dbReference>
<dbReference type="Gene3D" id="3.40.50.1000">
    <property type="entry name" value="HAD superfamily/HAD-like"/>
    <property type="match status" value="1"/>
</dbReference>
<comment type="caution">
    <text evidence="1">The sequence shown here is derived from an EMBL/GenBank/DDBJ whole genome shotgun (WGS) entry which is preliminary data.</text>
</comment>
<name>A0ABU6PR42_9BACL</name>
<dbReference type="Gene3D" id="1.10.150.240">
    <property type="entry name" value="Putative phosphatase, domain 2"/>
    <property type="match status" value="1"/>
</dbReference>
<dbReference type="EC" id="3.1.3.-" evidence="1"/>
<organism evidence="1 2">
    <name type="scientific">Paenibacillus chibensis</name>
    <dbReference type="NCBI Taxonomy" id="59846"/>
    <lineage>
        <taxon>Bacteria</taxon>
        <taxon>Bacillati</taxon>
        <taxon>Bacillota</taxon>
        <taxon>Bacilli</taxon>
        <taxon>Bacillales</taxon>
        <taxon>Paenibacillaceae</taxon>
        <taxon>Paenibacillus</taxon>
    </lineage>
</organism>
<accession>A0ABU6PR42</accession>
<keyword evidence="1" id="KW-0378">Hydrolase</keyword>
<dbReference type="RefSeq" id="WP_328276953.1">
    <property type="nucleotide sequence ID" value="NZ_JARTLD010000023.1"/>
</dbReference>
<dbReference type="Proteomes" id="UP001343257">
    <property type="component" value="Unassembled WGS sequence"/>
</dbReference>
<dbReference type="PANTHER" id="PTHR43611">
    <property type="entry name" value="ALPHA-D-GLUCOSE 1-PHOSPHATE PHOSPHATASE"/>
    <property type="match status" value="1"/>
</dbReference>
<proteinExistence type="predicted"/>
<dbReference type="PANTHER" id="PTHR43611:SF3">
    <property type="entry name" value="FLAVIN MONONUCLEOTIDE HYDROLASE 1, CHLOROPLATIC"/>
    <property type="match status" value="1"/>
</dbReference>
<keyword evidence="2" id="KW-1185">Reference proteome</keyword>
<evidence type="ECO:0000313" key="1">
    <source>
        <dbReference type="EMBL" id="MED5017335.1"/>
    </source>
</evidence>
<dbReference type="SUPFAM" id="SSF56784">
    <property type="entry name" value="HAD-like"/>
    <property type="match status" value="1"/>
</dbReference>
<gene>
    <name evidence="1" type="ORF">P9847_08430</name>
</gene>
<sequence>MQLVLDLAGVLIGNLTPVFWEAVAARSNIQAGDIKKRFKRELRENLWTGRVGAQDFWTWLDDSYAGLERTELQSALQEALRPLPAWNRLKDWQRSADIHLLSNHCSEWVEPMLEEVKPFIKSVTISSEAGCCKPDLAIFRRAETFMPKRAQVVYVDDQEKNLIVGRILGWDTLLADVNHDWMNKIDQRFGQGIMDEFHHRRTT</sequence>
<dbReference type="GO" id="GO:0016787">
    <property type="term" value="F:hydrolase activity"/>
    <property type="evidence" value="ECO:0007669"/>
    <property type="project" value="UniProtKB-KW"/>
</dbReference>
<dbReference type="EMBL" id="JARTLD010000023">
    <property type="protein sequence ID" value="MED5017335.1"/>
    <property type="molecule type" value="Genomic_DNA"/>
</dbReference>
<dbReference type="InterPro" id="IPR023214">
    <property type="entry name" value="HAD_sf"/>
</dbReference>
<protein>
    <submittedName>
        <fullName evidence="1">HAD family hydrolase</fullName>
        <ecNumber evidence="1">3.1.3.-</ecNumber>
    </submittedName>
</protein>
<reference evidence="1 2" key="1">
    <citation type="submission" date="2023-03" db="EMBL/GenBank/DDBJ databases">
        <title>Bacillus Genome Sequencing.</title>
        <authorList>
            <person name="Dunlap C."/>
        </authorList>
    </citation>
    <scope>NUCLEOTIDE SEQUENCE [LARGE SCALE GENOMIC DNA]</scope>
    <source>
        <strain evidence="1 2">NRS-52</strain>
    </source>
</reference>
<dbReference type="InterPro" id="IPR036412">
    <property type="entry name" value="HAD-like_sf"/>
</dbReference>
<evidence type="ECO:0000313" key="2">
    <source>
        <dbReference type="Proteomes" id="UP001343257"/>
    </source>
</evidence>